<reference evidence="4 5" key="1">
    <citation type="submission" date="2024-11" db="EMBL/GenBank/DDBJ databases">
        <title>Adaptive evolution of stress response genes in parasites aligns with host niche diversity.</title>
        <authorList>
            <person name="Hahn C."/>
            <person name="Resl P."/>
        </authorList>
    </citation>
    <scope>NUCLEOTIDE SEQUENCE [LARGE SCALE GENOMIC DNA]</scope>
    <source>
        <strain evidence="4">EGGRZ-B1_66</strain>
        <tissue evidence="4">Body</tissue>
    </source>
</reference>
<dbReference type="EMBL" id="JBJKFK010002479">
    <property type="protein sequence ID" value="KAL3311042.1"/>
    <property type="molecule type" value="Genomic_DNA"/>
</dbReference>
<protein>
    <recommendedName>
        <fullName evidence="3">Teneurin-like YD-shell domain-containing protein</fullName>
    </recommendedName>
</protein>
<dbReference type="Pfam" id="PF25023">
    <property type="entry name" value="TEN_YD-shell"/>
    <property type="match status" value="1"/>
</dbReference>
<comment type="caution">
    <text evidence="4">The sequence shown here is derived from an EMBL/GenBank/DDBJ whole genome shotgun (WGS) entry which is preliminary data.</text>
</comment>
<feature type="region of interest" description="Disordered" evidence="2">
    <location>
        <begin position="189"/>
        <end position="290"/>
    </location>
</feature>
<proteinExistence type="predicted"/>
<dbReference type="InterPro" id="IPR056823">
    <property type="entry name" value="TEN-like_YD-shell"/>
</dbReference>
<keyword evidence="5" id="KW-1185">Reference proteome</keyword>
<accession>A0ABD2PUA0</accession>
<feature type="compositionally biased region" description="Basic and acidic residues" evidence="2">
    <location>
        <begin position="233"/>
        <end position="278"/>
    </location>
</feature>
<sequence>MDFLAQEDFTACTDQRTDMNRGPNQDHRLQHLFESHCNISTQSIQVMNYEKRIRDEHGNVIGYGAEESIDPVTGLVKSKKGRKGGQKGHDSDSDYSYYSEVSEGGTKYQKRQLRIRDKNGKVIGHGKSENYDPDSKLKKGKGKHGGADGDGSDYSFFSEVSAGGTRRRKRRMRVRDESGKIIGYRKAEDYTSSSGTEVSDGQGGRIKVKTTNKKKGKGVASDVSEATTASSVLREKMKNMTEEEKKAYLENRAKRVQEREQRRKEKQVQRELRKKALESDSEYSVDSQGKVVKKSQKVVETLDVIRDKDGNILKKVVKTSDGKVWEYEYDKHGNVIGKREVTQQGEVLLDVVRDKDGRILKQYVKTKDGKVWEYEYDKDGNVIGKREITADDGDYFEVDEHGNLRLKPGRRKIDLSKLSREDLLKLGIDPNLSSAQIMKLLMEKFGQDLEVTSLGRKIGTKNIADYGSDVDSDALADDPDLDLDSCQFSDPCMQ</sequence>
<organism evidence="4 5">
    <name type="scientific">Cichlidogyrus casuarinus</name>
    <dbReference type="NCBI Taxonomy" id="1844966"/>
    <lineage>
        <taxon>Eukaryota</taxon>
        <taxon>Metazoa</taxon>
        <taxon>Spiralia</taxon>
        <taxon>Lophotrochozoa</taxon>
        <taxon>Platyhelminthes</taxon>
        <taxon>Monogenea</taxon>
        <taxon>Monopisthocotylea</taxon>
        <taxon>Dactylogyridea</taxon>
        <taxon>Ancyrocephalidae</taxon>
        <taxon>Cichlidogyrus</taxon>
    </lineage>
</organism>
<dbReference type="Gene3D" id="3.90.930.1">
    <property type="match status" value="1"/>
</dbReference>
<feature type="domain" description="Teneurin-like YD-shell" evidence="3">
    <location>
        <begin position="281"/>
        <end position="408"/>
    </location>
</feature>
<evidence type="ECO:0000313" key="4">
    <source>
        <dbReference type="EMBL" id="KAL3311042.1"/>
    </source>
</evidence>
<gene>
    <name evidence="4" type="ORF">Ciccas_010384</name>
</gene>
<feature type="compositionally biased region" description="Basic and acidic residues" evidence="2">
    <location>
        <begin position="114"/>
        <end position="137"/>
    </location>
</feature>
<evidence type="ECO:0000313" key="5">
    <source>
        <dbReference type="Proteomes" id="UP001626550"/>
    </source>
</evidence>
<dbReference type="AlphaFoldDB" id="A0ABD2PUA0"/>
<name>A0ABD2PUA0_9PLAT</name>
<evidence type="ECO:0000256" key="2">
    <source>
        <dbReference type="SAM" id="MobiDB-lite"/>
    </source>
</evidence>
<feature type="compositionally biased region" description="Basic residues" evidence="2">
    <location>
        <begin position="206"/>
        <end position="217"/>
    </location>
</feature>
<evidence type="ECO:0000256" key="1">
    <source>
        <dbReference type="ARBA" id="ARBA00022737"/>
    </source>
</evidence>
<feature type="region of interest" description="Disordered" evidence="2">
    <location>
        <begin position="76"/>
        <end position="153"/>
    </location>
</feature>
<evidence type="ECO:0000259" key="3">
    <source>
        <dbReference type="Pfam" id="PF25023"/>
    </source>
</evidence>
<feature type="compositionally biased region" description="Polar residues" evidence="2">
    <location>
        <begin position="190"/>
        <end position="199"/>
    </location>
</feature>
<keyword evidence="1" id="KW-0677">Repeat</keyword>
<feature type="compositionally biased region" description="Basic residues" evidence="2">
    <location>
        <begin position="77"/>
        <end position="86"/>
    </location>
</feature>
<dbReference type="Proteomes" id="UP001626550">
    <property type="component" value="Unassembled WGS sequence"/>
</dbReference>